<dbReference type="Proteomes" id="UP000007266">
    <property type="component" value="Linkage group 7"/>
</dbReference>
<protein>
    <submittedName>
        <fullName evidence="1">Uncharacterized protein</fullName>
    </submittedName>
</protein>
<gene>
    <name evidence="1" type="primary">AUGUSTUS-3.0.2_33801</name>
    <name evidence="1" type="ORF">TcasGA2_TC033801</name>
</gene>
<sequence>MPDTEDKPFGFGSAVKRFRPLGLHPELITVNTTNPLGPGQYDPKPACCKYKNNAASWKVKLDSEEFSKYLGFRNPQVLCDRMFERTLGGPGTYELFDYKEKGVSTLENVGFGSGERFHSAIRDETLPPGCHTLKTLTTKFTKTPTFEFDGITSRFKNTEPPYRKAPNRYKLPTYCITNKVVSKRGPYDTFTGPRDETTIKNHFAPPLFKSPDTFYAIPSAVDHLLYHPSKKRNGKFLLEERFPEGLSVTATKNGFSMFMRDPEYPSPAQYEVSQGIKAAKKSLHPFNSSNVNARPPANWKIHPGPDRYKVKYPTCHQKSVKGSWMFLSTTERELVKVESYSNFIY</sequence>
<dbReference type="InterPro" id="IPR033557">
    <property type="entry name" value="CIMAP2"/>
</dbReference>
<dbReference type="PANTHER" id="PTHR34914:SF1">
    <property type="entry name" value="LYMPHOCYTE EXPANSION MOLECULE"/>
    <property type="match status" value="1"/>
</dbReference>
<reference evidence="1 2" key="2">
    <citation type="journal article" date="2010" name="Nucleic Acids Res.">
        <title>BeetleBase in 2010: revisions to provide comprehensive genomic information for Tribolium castaneum.</title>
        <authorList>
            <person name="Kim H.S."/>
            <person name="Murphy T."/>
            <person name="Xia J."/>
            <person name="Caragea D."/>
            <person name="Park Y."/>
            <person name="Beeman R.W."/>
            <person name="Lorenzen M.D."/>
            <person name="Butcher S."/>
            <person name="Manak J.R."/>
            <person name="Brown S.J."/>
        </authorList>
    </citation>
    <scope>GENOME REANNOTATION</scope>
    <source>
        <strain evidence="1 2">Georgia GA2</strain>
    </source>
</reference>
<dbReference type="KEGG" id="tca:103313719"/>
<proteinExistence type="predicted"/>
<accession>A0A139WET8</accession>
<dbReference type="OMA" id="CDPCLYH"/>
<dbReference type="PANTHER" id="PTHR34914">
    <property type="entry name" value="LYMPHOCYTE EXPANSION MOLECULE"/>
    <property type="match status" value="1"/>
</dbReference>
<dbReference type="InterPro" id="IPR010736">
    <property type="entry name" value="SHIPPO-rpt"/>
</dbReference>
<dbReference type="Pfam" id="PF07004">
    <property type="entry name" value="SHIPPO-rpt"/>
    <property type="match status" value="1"/>
</dbReference>
<organism evidence="1 2">
    <name type="scientific">Tribolium castaneum</name>
    <name type="common">Red flour beetle</name>
    <dbReference type="NCBI Taxonomy" id="7070"/>
    <lineage>
        <taxon>Eukaryota</taxon>
        <taxon>Metazoa</taxon>
        <taxon>Ecdysozoa</taxon>
        <taxon>Arthropoda</taxon>
        <taxon>Hexapoda</taxon>
        <taxon>Insecta</taxon>
        <taxon>Pterygota</taxon>
        <taxon>Neoptera</taxon>
        <taxon>Endopterygota</taxon>
        <taxon>Coleoptera</taxon>
        <taxon>Polyphaga</taxon>
        <taxon>Cucujiformia</taxon>
        <taxon>Tenebrionidae</taxon>
        <taxon>Tenebrionidae incertae sedis</taxon>
        <taxon>Tribolium</taxon>
    </lineage>
</organism>
<dbReference type="InParanoid" id="A0A139WET8"/>
<name>A0A139WET8_TRICA</name>
<keyword evidence="2" id="KW-1185">Reference proteome</keyword>
<evidence type="ECO:0000313" key="2">
    <source>
        <dbReference type="Proteomes" id="UP000007266"/>
    </source>
</evidence>
<dbReference type="OrthoDB" id="6275292at2759"/>
<reference evidence="1 2" key="1">
    <citation type="journal article" date="2008" name="Nature">
        <title>The genome of the model beetle and pest Tribolium castaneum.</title>
        <authorList>
            <consortium name="Tribolium Genome Sequencing Consortium"/>
            <person name="Richards S."/>
            <person name="Gibbs R.A."/>
            <person name="Weinstock G.M."/>
            <person name="Brown S.J."/>
            <person name="Denell R."/>
            <person name="Beeman R.W."/>
            <person name="Gibbs R."/>
            <person name="Beeman R.W."/>
            <person name="Brown S.J."/>
            <person name="Bucher G."/>
            <person name="Friedrich M."/>
            <person name="Grimmelikhuijzen C.J."/>
            <person name="Klingler M."/>
            <person name="Lorenzen M."/>
            <person name="Richards S."/>
            <person name="Roth S."/>
            <person name="Schroder R."/>
            <person name="Tautz D."/>
            <person name="Zdobnov E.M."/>
            <person name="Muzny D."/>
            <person name="Gibbs R.A."/>
            <person name="Weinstock G.M."/>
            <person name="Attaway T."/>
            <person name="Bell S."/>
            <person name="Buhay C.J."/>
            <person name="Chandrabose M.N."/>
            <person name="Chavez D."/>
            <person name="Clerk-Blankenburg K.P."/>
            <person name="Cree A."/>
            <person name="Dao M."/>
            <person name="Davis C."/>
            <person name="Chacko J."/>
            <person name="Dinh H."/>
            <person name="Dugan-Rocha S."/>
            <person name="Fowler G."/>
            <person name="Garner T.T."/>
            <person name="Garnes J."/>
            <person name="Gnirke A."/>
            <person name="Hawes A."/>
            <person name="Hernandez J."/>
            <person name="Hines S."/>
            <person name="Holder M."/>
            <person name="Hume J."/>
            <person name="Jhangiani S.N."/>
            <person name="Joshi V."/>
            <person name="Khan Z.M."/>
            <person name="Jackson L."/>
            <person name="Kovar C."/>
            <person name="Kowis A."/>
            <person name="Lee S."/>
            <person name="Lewis L.R."/>
            <person name="Margolis J."/>
            <person name="Morgan M."/>
            <person name="Nazareth L.V."/>
            <person name="Nguyen N."/>
            <person name="Okwuonu G."/>
            <person name="Parker D."/>
            <person name="Richards S."/>
            <person name="Ruiz S.J."/>
            <person name="Santibanez J."/>
            <person name="Savard J."/>
            <person name="Scherer S.E."/>
            <person name="Schneider B."/>
            <person name="Sodergren E."/>
            <person name="Tautz D."/>
            <person name="Vattahil S."/>
            <person name="Villasana D."/>
            <person name="White C.S."/>
            <person name="Wright R."/>
            <person name="Park Y."/>
            <person name="Beeman R.W."/>
            <person name="Lord J."/>
            <person name="Oppert B."/>
            <person name="Lorenzen M."/>
            <person name="Brown S."/>
            <person name="Wang L."/>
            <person name="Savard J."/>
            <person name="Tautz D."/>
            <person name="Richards S."/>
            <person name="Weinstock G."/>
            <person name="Gibbs R.A."/>
            <person name="Liu Y."/>
            <person name="Worley K."/>
            <person name="Weinstock G."/>
            <person name="Elsik C.G."/>
            <person name="Reese J.T."/>
            <person name="Elhaik E."/>
            <person name="Landan G."/>
            <person name="Graur D."/>
            <person name="Arensburger P."/>
            <person name="Atkinson P."/>
            <person name="Beeman R.W."/>
            <person name="Beidler J."/>
            <person name="Brown S.J."/>
            <person name="Demuth J.P."/>
            <person name="Drury D.W."/>
            <person name="Du Y.Z."/>
            <person name="Fujiwara H."/>
            <person name="Lorenzen M."/>
            <person name="Maselli V."/>
            <person name="Osanai M."/>
            <person name="Park Y."/>
            <person name="Robertson H.M."/>
            <person name="Tu Z."/>
            <person name="Wang J.J."/>
            <person name="Wang S."/>
            <person name="Richards S."/>
            <person name="Song H."/>
            <person name="Zhang L."/>
            <person name="Sodergren E."/>
            <person name="Werner D."/>
            <person name="Stanke M."/>
            <person name="Morgenstern B."/>
            <person name="Solovyev V."/>
            <person name="Kosarev P."/>
            <person name="Brown G."/>
            <person name="Chen H.C."/>
            <person name="Ermolaeva O."/>
            <person name="Hlavina W."/>
            <person name="Kapustin Y."/>
            <person name="Kiryutin B."/>
            <person name="Kitts P."/>
            <person name="Maglott D."/>
            <person name="Pruitt K."/>
            <person name="Sapojnikov V."/>
            <person name="Souvorov A."/>
            <person name="Mackey A.J."/>
            <person name="Waterhouse R.M."/>
            <person name="Wyder S."/>
            <person name="Zdobnov E.M."/>
            <person name="Zdobnov E.M."/>
            <person name="Wyder S."/>
            <person name="Kriventseva E.V."/>
            <person name="Kadowaki T."/>
            <person name="Bork P."/>
            <person name="Aranda M."/>
            <person name="Bao R."/>
            <person name="Beermann A."/>
            <person name="Berns N."/>
            <person name="Bolognesi R."/>
            <person name="Bonneton F."/>
            <person name="Bopp D."/>
            <person name="Brown S.J."/>
            <person name="Bucher G."/>
            <person name="Butts T."/>
            <person name="Chaumot A."/>
            <person name="Denell R.E."/>
            <person name="Ferrier D.E."/>
            <person name="Friedrich M."/>
            <person name="Gordon C.M."/>
            <person name="Jindra M."/>
            <person name="Klingler M."/>
            <person name="Lan Q."/>
            <person name="Lattorff H.M."/>
            <person name="Laudet V."/>
            <person name="von Levetsow C."/>
            <person name="Liu Z."/>
            <person name="Lutz R."/>
            <person name="Lynch J.A."/>
            <person name="da Fonseca R.N."/>
            <person name="Posnien N."/>
            <person name="Reuter R."/>
            <person name="Roth S."/>
            <person name="Savard J."/>
            <person name="Schinko J.B."/>
            <person name="Schmitt C."/>
            <person name="Schoppmeier M."/>
            <person name="Schroder R."/>
            <person name="Shippy T.D."/>
            <person name="Simonnet F."/>
            <person name="Marques-Souza H."/>
            <person name="Tautz D."/>
            <person name="Tomoyasu Y."/>
            <person name="Trauner J."/>
            <person name="Van der Zee M."/>
            <person name="Vervoort M."/>
            <person name="Wittkopp N."/>
            <person name="Wimmer E.A."/>
            <person name="Yang X."/>
            <person name="Jones A.K."/>
            <person name="Sattelle D.B."/>
            <person name="Ebert P.R."/>
            <person name="Nelson D."/>
            <person name="Scott J.G."/>
            <person name="Beeman R.W."/>
            <person name="Muthukrishnan S."/>
            <person name="Kramer K.J."/>
            <person name="Arakane Y."/>
            <person name="Beeman R.W."/>
            <person name="Zhu Q."/>
            <person name="Hogenkamp D."/>
            <person name="Dixit R."/>
            <person name="Oppert B."/>
            <person name="Jiang H."/>
            <person name="Zou Z."/>
            <person name="Marshall J."/>
            <person name="Elpidina E."/>
            <person name="Vinokurov K."/>
            <person name="Oppert C."/>
            <person name="Zou Z."/>
            <person name="Evans J."/>
            <person name="Lu Z."/>
            <person name="Zhao P."/>
            <person name="Sumathipala N."/>
            <person name="Altincicek B."/>
            <person name="Vilcinskas A."/>
            <person name="Williams M."/>
            <person name="Hultmark D."/>
            <person name="Hetru C."/>
            <person name="Jiang H."/>
            <person name="Grimmelikhuijzen C.J."/>
            <person name="Hauser F."/>
            <person name="Cazzamali G."/>
            <person name="Williamson M."/>
            <person name="Park Y."/>
            <person name="Li B."/>
            <person name="Tanaka Y."/>
            <person name="Predel R."/>
            <person name="Neupert S."/>
            <person name="Schachtner J."/>
            <person name="Verleyen P."/>
            <person name="Raible F."/>
            <person name="Bork P."/>
            <person name="Friedrich M."/>
            <person name="Walden K.K."/>
            <person name="Robertson H.M."/>
            <person name="Angeli S."/>
            <person name="Foret S."/>
            <person name="Bucher G."/>
            <person name="Schuetz S."/>
            <person name="Maleszka R."/>
            <person name="Wimmer E.A."/>
            <person name="Beeman R.W."/>
            <person name="Lorenzen M."/>
            <person name="Tomoyasu Y."/>
            <person name="Miller S.C."/>
            <person name="Grossmann D."/>
            <person name="Bucher G."/>
        </authorList>
    </citation>
    <scope>NUCLEOTIDE SEQUENCE [LARGE SCALE GENOMIC DNA]</scope>
    <source>
        <strain evidence="1 2">Georgia GA2</strain>
    </source>
</reference>
<evidence type="ECO:0000313" key="1">
    <source>
        <dbReference type="EMBL" id="KYB26375.1"/>
    </source>
</evidence>
<dbReference type="AlphaFoldDB" id="A0A139WET8"/>
<dbReference type="EMBL" id="KQ971354">
    <property type="protein sequence ID" value="KYB26375.1"/>
    <property type="molecule type" value="Genomic_DNA"/>
</dbReference>